<dbReference type="InterPro" id="IPR026142">
    <property type="entry name" value="Pro_pase_1_reg_su_36"/>
</dbReference>
<dbReference type="AlphaFoldDB" id="A0A5J4ND39"/>
<dbReference type="PANTHER" id="PTHR21055:SF3">
    <property type="entry name" value="PROTEIN PHOSPHATASE 1 REGULATORY SUBUNIT 36"/>
    <property type="match status" value="1"/>
</dbReference>
<protein>
    <submittedName>
        <fullName evidence="1">Protein phosphatase 1 regulatory subunit 36</fullName>
    </submittedName>
</protein>
<gene>
    <name evidence="1" type="ORF">DEA37_0009337</name>
</gene>
<organism evidence="1 2">
    <name type="scientific">Paragonimus westermani</name>
    <dbReference type="NCBI Taxonomy" id="34504"/>
    <lineage>
        <taxon>Eukaryota</taxon>
        <taxon>Metazoa</taxon>
        <taxon>Spiralia</taxon>
        <taxon>Lophotrochozoa</taxon>
        <taxon>Platyhelminthes</taxon>
        <taxon>Trematoda</taxon>
        <taxon>Digenea</taxon>
        <taxon>Plagiorchiida</taxon>
        <taxon>Troglotremata</taxon>
        <taxon>Troglotrematidae</taxon>
        <taxon>Paragonimus</taxon>
    </lineage>
</organism>
<name>A0A5J4ND39_9TREM</name>
<dbReference type="Pfam" id="PF14895">
    <property type="entry name" value="PPPI_inhib"/>
    <property type="match status" value="1"/>
</dbReference>
<dbReference type="EMBL" id="QNGE01003884">
    <property type="protein sequence ID" value="KAA3673494.1"/>
    <property type="molecule type" value="Genomic_DNA"/>
</dbReference>
<comment type="caution">
    <text evidence="1">The sequence shown here is derived from an EMBL/GenBank/DDBJ whole genome shotgun (WGS) entry which is preliminary data.</text>
</comment>
<dbReference type="PANTHER" id="PTHR21055">
    <property type="entry name" value="PROTEIN PHOSPHATASE 1 REGULATORY SUBUNIT 36"/>
    <property type="match status" value="1"/>
</dbReference>
<evidence type="ECO:0000313" key="2">
    <source>
        <dbReference type="Proteomes" id="UP000324629"/>
    </source>
</evidence>
<accession>A0A5J4ND39</accession>
<proteinExistence type="predicted"/>
<evidence type="ECO:0000313" key="1">
    <source>
        <dbReference type="EMBL" id="KAA3673494.1"/>
    </source>
</evidence>
<dbReference type="Proteomes" id="UP000324629">
    <property type="component" value="Unassembled WGS sequence"/>
</dbReference>
<keyword evidence="2" id="KW-1185">Reference proteome</keyword>
<reference evidence="1 2" key="1">
    <citation type="journal article" date="2019" name="Gigascience">
        <title>Whole-genome sequence of the oriental lung fluke Paragonimus westermani.</title>
        <authorList>
            <person name="Oey H."/>
            <person name="Zakrzewski M."/>
            <person name="Narain K."/>
            <person name="Devi K.R."/>
            <person name="Agatsuma T."/>
            <person name="Nawaratna S."/>
            <person name="Gobert G.N."/>
            <person name="Jones M.K."/>
            <person name="Ragan M.A."/>
            <person name="McManus D.P."/>
            <person name="Krause L."/>
        </authorList>
    </citation>
    <scope>NUCLEOTIDE SEQUENCE [LARGE SCALE GENOMIC DNA]</scope>
    <source>
        <strain evidence="1 2">IND2009</strain>
    </source>
</reference>
<sequence length="358" mass="41746">KSTKKPMTGKYEWNDEANTIVFKKYAVMEKPAKVRATVQSERKKYQRSVKRQGRITVSDVKSRLVICLITLKKAVALQRLKKSGMQLRFSSRFTLLYKSNELDQLILAFAQYFDTHFKILDFTERFAKSQMLPNSLQILEQEGYKRRIQKCLEDLAQVYAHFIMQERRKYLEVKHATDRSVNPEHQARQDRCLFDTIYWFLVFVTWVIFNRKRFKIICAEIGWFTRSEIFNSIGRLGSVQCGRDSSHGDSLTSSYMKNLHRTNMLNQRSPACRLLLPKPSEKMGYLDRSHETISCRNGEKVLANRDGFGEPDYSKVNIKFGILGDELSSYDEQLIANSVDGNQLANIEEQTRITSQRS</sequence>
<dbReference type="GO" id="GO:0019902">
    <property type="term" value="F:phosphatase binding"/>
    <property type="evidence" value="ECO:0007669"/>
    <property type="project" value="InterPro"/>
</dbReference>
<feature type="non-terminal residue" evidence="1">
    <location>
        <position position="1"/>
    </location>
</feature>